<protein>
    <recommendedName>
        <fullName evidence="9">Cadherin domain-containing protein</fullName>
    </recommendedName>
</protein>
<evidence type="ECO:0000256" key="8">
    <source>
        <dbReference type="PROSITE-ProRule" id="PRU00043"/>
    </source>
</evidence>
<comment type="caution">
    <text evidence="10">The sequence shown here is derived from an EMBL/GenBank/DDBJ whole genome shotgun (WGS) entry which is preliminary data.</text>
</comment>
<evidence type="ECO:0000313" key="10">
    <source>
        <dbReference type="EMBL" id="KAK3584481.1"/>
    </source>
</evidence>
<feature type="domain" description="Cadherin" evidence="9">
    <location>
        <begin position="212"/>
        <end position="317"/>
    </location>
</feature>
<evidence type="ECO:0000256" key="4">
    <source>
        <dbReference type="ARBA" id="ARBA00022837"/>
    </source>
</evidence>
<sequence length="778" mass="86449">MDMHEITVGMDMHEIAVGMDMHEIIAIMDMQEKFVIMDMQEITFGMDMQEVFVIMDMQEIIVIMDMQEINVIMDMHEITVGMDMHEITVGMDMYEITVGMDMHEIIVIMDMQEIIVIMDMHEIIVIMDMHEIIVIMDMQEITVGMDMYEITVGMDMHEIIVIMDMHEITVGLDMHEMTLTFVAIDSGFPRLTSRPANLTINVIRNKNPPVFINEPYIVEVSRNLVRNIEVYVVSATDADIQSPYNVLTYSIIGDDAATTYFQINSASGSITVKEPFVNDAASTYHIRVFVQDGGSPYLSDTAIVTVNIRRNLDTPRFNPVEYTRTIFETQALGVPIIRLTATDSDTTAPYNMVNYVLEGDATTLGYFILDTGTGDVSLKKSVYSTNSSVPSLFRFQARAFNPGFPESFSIIRANVTVIIVRNNNAPRFLQLPYQRTINENHNPGSSVFQTSAVDDDTMSPFGDLDFRLIGDDSGPGYFSIDQSGLITLNANTDLRLDPDTQYQLRVEVRDGGIPARSATALVAINVVKNLFSPQFNITNVVQIIIPETTPIGTKLLDLAAYDLDRQAPENTITFSLSSASNIADFFFINPRTGQVFLTTSVLNVATSFFQFQVLARDGGTPTRQTATTVSITVTRETGRLTFALPSYAIVISETTANNVVVIRTVASPGTPTYRILTSSPIDQTYFNISRNTGDILVNGNLLTDPQQLTFFFLVIEASASGSLSTQTATATVNITVTRNARAPRFLQDVYIATIRDITVPGTQVLQVSAFDQDVGVSF</sequence>
<keyword evidence="3" id="KW-0677">Repeat</keyword>
<keyword evidence="2" id="KW-0812">Transmembrane</keyword>
<evidence type="ECO:0000256" key="2">
    <source>
        <dbReference type="ARBA" id="ARBA00022692"/>
    </source>
</evidence>
<dbReference type="Proteomes" id="UP001195483">
    <property type="component" value="Unassembled WGS sequence"/>
</dbReference>
<dbReference type="PANTHER" id="PTHR24025">
    <property type="entry name" value="DESMOGLEIN FAMILY MEMBER"/>
    <property type="match status" value="1"/>
</dbReference>
<dbReference type="Gene3D" id="2.60.40.60">
    <property type="entry name" value="Cadherins"/>
    <property type="match status" value="5"/>
</dbReference>
<reference evidence="10" key="3">
    <citation type="submission" date="2023-05" db="EMBL/GenBank/DDBJ databases">
        <authorList>
            <person name="Smith C.H."/>
        </authorList>
    </citation>
    <scope>NUCLEOTIDE SEQUENCE</scope>
    <source>
        <strain evidence="10">CHS0354</strain>
        <tissue evidence="10">Mantle</tissue>
    </source>
</reference>
<dbReference type="Pfam" id="PF00028">
    <property type="entry name" value="Cadherin"/>
    <property type="match status" value="3"/>
</dbReference>
<dbReference type="PROSITE" id="PS50268">
    <property type="entry name" value="CADHERIN_2"/>
    <property type="match status" value="5"/>
</dbReference>
<dbReference type="SMART" id="SM00112">
    <property type="entry name" value="CA"/>
    <property type="match status" value="5"/>
</dbReference>
<dbReference type="PRINTS" id="PR00205">
    <property type="entry name" value="CADHERIN"/>
</dbReference>
<dbReference type="PANTHER" id="PTHR24025:SF31">
    <property type="entry name" value="NEURAL-CADHERIN"/>
    <property type="match status" value="1"/>
</dbReference>
<dbReference type="GO" id="GO:0005509">
    <property type="term" value="F:calcium ion binding"/>
    <property type="evidence" value="ECO:0007669"/>
    <property type="project" value="UniProtKB-UniRule"/>
</dbReference>
<dbReference type="CDD" id="cd11304">
    <property type="entry name" value="Cadherin_repeat"/>
    <property type="match status" value="5"/>
</dbReference>
<feature type="domain" description="Cadherin" evidence="9">
    <location>
        <begin position="643"/>
        <end position="745"/>
    </location>
</feature>
<evidence type="ECO:0000256" key="1">
    <source>
        <dbReference type="ARBA" id="ARBA00004370"/>
    </source>
</evidence>
<evidence type="ECO:0000313" key="11">
    <source>
        <dbReference type="Proteomes" id="UP001195483"/>
    </source>
</evidence>
<evidence type="ECO:0000259" key="9">
    <source>
        <dbReference type="PROSITE" id="PS50268"/>
    </source>
</evidence>
<dbReference type="InterPro" id="IPR002126">
    <property type="entry name" value="Cadherin-like_dom"/>
</dbReference>
<dbReference type="InterPro" id="IPR015919">
    <property type="entry name" value="Cadherin-like_sf"/>
</dbReference>
<gene>
    <name evidence="10" type="ORF">CHS0354_018066</name>
</gene>
<feature type="domain" description="Cadherin" evidence="9">
    <location>
        <begin position="429"/>
        <end position="535"/>
    </location>
</feature>
<evidence type="ECO:0000256" key="5">
    <source>
        <dbReference type="ARBA" id="ARBA00022889"/>
    </source>
</evidence>
<dbReference type="InterPro" id="IPR050971">
    <property type="entry name" value="Cadherin-domain_protein"/>
</dbReference>
<dbReference type="GO" id="GO:0016020">
    <property type="term" value="C:membrane"/>
    <property type="evidence" value="ECO:0007669"/>
    <property type="project" value="UniProtKB-SubCell"/>
</dbReference>
<organism evidence="10 11">
    <name type="scientific">Potamilus streckersoni</name>
    <dbReference type="NCBI Taxonomy" id="2493646"/>
    <lineage>
        <taxon>Eukaryota</taxon>
        <taxon>Metazoa</taxon>
        <taxon>Spiralia</taxon>
        <taxon>Lophotrochozoa</taxon>
        <taxon>Mollusca</taxon>
        <taxon>Bivalvia</taxon>
        <taxon>Autobranchia</taxon>
        <taxon>Heteroconchia</taxon>
        <taxon>Palaeoheterodonta</taxon>
        <taxon>Unionida</taxon>
        <taxon>Unionoidea</taxon>
        <taxon>Unionidae</taxon>
        <taxon>Ambleminae</taxon>
        <taxon>Lampsilini</taxon>
        <taxon>Potamilus</taxon>
    </lineage>
</organism>
<feature type="domain" description="Cadherin" evidence="9">
    <location>
        <begin position="318"/>
        <end position="428"/>
    </location>
</feature>
<dbReference type="SUPFAM" id="SSF49313">
    <property type="entry name" value="Cadherin-like"/>
    <property type="match status" value="5"/>
</dbReference>
<dbReference type="GO" id="GO:0005911">
    <property type="term" value="C:cell-cell junction"/>
    <property type="evidence" value="ECO:0007669"/>
    <property type="project" value="TreeGrafter"/>
</dbReference>
<keyword evidence="4 8" id="KW-0106">Calcium</keyword>
<keyword evidence="11" id="KW-1185">Reference proteome</keyword>
<dbReference type="EMBL" id="JAEAOA010001118">
    <property type="protein sequence ID" value="KAK3584481.1"/>
    <property type="molecule type" value="Genomic_DNA"/>
</dbReference>
<dbReference type="AlphaFoldDB" id="A0AAE0S343"/>
<proteinExistence type="predicted"/>
<keyword evidence="6" id="KW-1133">Transmembrane helix</keyword>
<reference evidence="10" key="2">
    <citation type="journal article" date="2021" name="Genome Biol. Evol.">
        <title>Developing a high-quality reference genome for a parasitic bivalve with doubly uniparental inheritance (Bivalvia: Unionida).</title>
        <authorList>
            <person name="Smith C.H."/>
        </authorList>
    </citation>
    <scope>NUCLEOTIDE SEQUENCE</scope>
    <source>
        <strain evidence="10">CHS0354</strain>
        <tissue evidence="10">Mantle</tissue>
    </source>
</reference>
<name>A0AAE0S343_9BIVA</name>
<dbReference type="GO" id="GO:0007156">
    <property type="term" value="P:homophilic cell adhesion via plasma membrane adhesion molecules"/>
    <property type="evidence" value="ECO:0007669"/>
    <property type="project" value="InterPro"/>
</dbReference>
<accession>A0AAE0S343</accession>
<keyword evidence="5" id="KW-0130">Cell adhesion</keyword>
<evidence type="ECO:0000256" key="6">
    <source>
        <dbReference type="ARBA" id="ARBA00022989"/>
    </source>
</evidence>
<evidence type="ECO:0000256" key="7">
    <source>
        <dbReference type="ARBA" id="ARBA00023136"/>
    </source>
</evidence>
<evidence type="ECO:0000256" key="3">
    <source>
        <dbReference type="ARBA" id="ARBA00022737"/>
    </source>
</evidence>
<feature type="domain" description="Cadherin" evidence="9">
    <location>
        <begin position="537"/>
        <end position="647"/>
    </location>
</feature>
<keyword evidence="7" id="KW-0472">Membrane</keyword>
<reference evidence="10" key="1">
    <citation type="journal article" date="2021" name="Genome Biol. Evol.">
        <title>A High-Quality Reference Genome for a Parasitic Bivalve with Doubly Uniparental Inheritance (Bivalvia: Unionida).</title>
        <authorList>
            <person name="Smith C.H."/>
        </authorList>
    </citation>
    <scope>NUCLEOTIDE SEQUENCE</scope>
    <source>
        <strain evidence="10">CHS0354</strain>
    </source>
</reference>
<comment type="subcellular location">
    <subcellularLocation>
        <location evidence="1">Membrane</location>
    </subcellularLocation>
</comment>